<keyword evidence="3 6" id="KW-0732">Signal</keyword>
<reference evidence="8 9" key="1">
    <citation type="submission" date="2019-10" db="EMBL/GenBank/DDBJ databases">
        <title>Assembly and Annotation for the nematode Trichostrongylus colubriformis.</title>
        <authorList>
            <person name="Martin J."/>
        </authorList>
    </citation>
    <scope>NUCLEOTIDE SEQUENCE [LARGE SCALE GENOMIC DNA]</scope>
    <source>
        <strain evidence="8">G859</strain>
        <tissue evidence="8">Whole worm</tissue>
    </source>
</reference>
<feature type="chain" id="PRO_5042973351" evidence="6">
    <location>
        <begin position="20"/>
        <end position="152"/>
    </location>
</feature>
<dbReference type="GO" id="GO:0005886">
    <property type="term" value="C:plasma membrane"/>
    <property type="evidence" value="ECO:0007669"/>
    <property type="project" value="UniProtKB-SubCell"/>
</dbReference>
<dbReference type="EMBL" id="WIXE01015763">
    <property type="protein sequence ID" value="KAK5973213.1"/>
    <property type="molecule type" value="Genomic_DNA"/>
</dbReference>
<dbReference type="Proteomes" id="UP001331761">
    <property type="component" value="Unassembled WGS sequence"/>
</dbReference>
<dbReference type="AlphaFoldDB" id="A0AAN8FMT2"/>
<dbReference type="Pfam" id="PF02351">
    <property type="entry name" value="GDNF"/>
    <property type="match status" value="1"/>
</dbReference>
<evidence type="ECO:0000256" key="4">
    <source>
        <dbReference type="ARBA" id="ARBA00023136"/>
    </source>
</evidence>
<organism evidence="8 9">
    <name type="scientific">Trichostrongylus colubriformis</name>
    <name type="common">Black scour worm</name>
    <dbReference type="NCBI Taxonomy" id="6319"/>
    <lineage>
        <taxon>Eukaryota</taxon>
        <taxon>Metazoa</taxon>
        <taxon>Ecdysozoa</taxon>
        <taxon>Nematoda</taxon>
        <taxon>Chromadorea</taxon>
        <taxon>Rhabditida</taxon>
        <taxon>Rhabditina</taxon>
        <taxon>Rhabditomorpha</taxon>
        <taxon>Strongyloidea</taxon>
        <taxon>Trichostrongylidae</taxon>
        <taxon>Trichostrongylus</taxon>
    </lineage>
</organism>
<evidence type="ECO:0000256" key="3">
    <source>
        <dbReference type="ARBA" id="ARBA00022729"/>
    </source>
</evidence>
<comment type="subcellular location">
    <subcellularLocation>
        <location evidence="1">Cell membrane</location>
    </subcellularLocation>
</comment>
<sequence>MREWLVLAIATICSASINGCLHQRSRCLRDSECRGYLSDLDNICGASINNCSVESPSECVHLLWRIQDHFTNSTCVCQRASGYFEECDYFRELIWNHPCERRMNYAGEQRRVKEQTFSLASTSAIVNGSHKRTTRTPLSDQIQQLKTQLSGG</sequence>
<dbReference type="SUPFAM" id="SSF110035">
    <property type="entry name" value="GDNF receptor-like"/>
    <property type="match status" value="1"/>
</dbReference>
<feature type="signal peptide" evidence="6">
    <location>
        <begin position="1"/>
        <end position="19"/>
    </location>
</feature>
<evidence type="ECO:0000313" key="9">
    <source>
        <dbReference type="Proteomes" id="UP001331761"/>
    </source>
</evidence>
<name>A0AAN8FMT2_TRICO</name>
<gene>
    <name evidence="8" type="ORF">GCK32_016623</name>
</gene>
<protein>
    <submittedName>
        <fullName evidence="8">GDNF/GAS1 domain protein</fullName>
    </submittedName>
</protein>
<proteinExistence type="predicted"/>
<evidence type="ECO:0000256" key="1">
    <source>
        <dbReference type="ARBA" id="ARBA00004236"/>
    </source>
</evidence>
<feature type="domain" description="GDNF/GAS1" evidence="7">
    <location>
        <begin position="20"/>
        <end position="99"/>
    </location>
</feature>
<accession>A0AAN8FMT2</accession>
<evidence type="ECO:0000256" key="2">
    <source>
        <dbReference type="ARBA" id="ARBA00022475"/>
    </source>
</evidence>
<comment type="caution">
    <text evidence="8">The sequence shown here is derived from an EMBL/GenBank/DDBJ whole genome shotgun (WGS) entry which is preliminary data.</text>
</comment>
<keyword evidence="5" id="KW-0325">Glycoprotein</keyword>
<dbReference type="InterPro" id="IPR037193">
    <property type="entry name" value="GDNF_alpha"/>
</dbReference>
<evidence type="ECO:0000313" key="8">
    <source>
        <dbReference type="EMBL" id="KAK5973213.1"/>
    </source>
</evidence>
<evidence type="ECO:0000256" key="6">
    <source>
        <dbReference type="SAM" id="SignalP"/>
    </source>
</evidence>
<dbReference type="InterPro" id="IPR016017">
    <property type="entry name" value="GDNF/GAS1"/>
</dbReference>
<evidence type="ECO:0000256" key="5">
    <source>
        <dbReference type="ARBA" id="ARBA00023180"/>
    </source>
</evidence>
<keyword evidence="2" id="KW-1003">Cell membrane</keyword>
<keyword evidence="9" id="KW-1185">Reference proteome</keyword>
<evidence type="ECO:0000259" key="7">
    <source>
        <dbReference type="Pfam" id="PF02351"/>
    </source>
</evidence>
<keyword evidence="4" id="KW-0472">Membrane</keyword>